<dbReference type="GO" id="GO:0003743">
    <property type="term" value="F:translation initiation factor activity"/>
    <property type="evidence" value="ECO:0007669"/>
    <property type="project" value="UniProtKB-KW"/>
</dbReference>
<keyword evidence="1" id="KW-0648">Protein biosynthesis</keyword>
<name>A0A0A9Z7Q4_LYGHE</name>
<feature type="non-terminal residue" evidence="1">
    <location>
        <position position="103"/>
    </location>
</feature>
<dbReference type="AlphaFoldDB" id="A0A0A9Z7Q4"/>
<keyword evidence="1" id="KW-0396">Initiation factor</keyword>
<proteinExistence type="predicted"/>
<sequence length="103" mass="11625">RLQKALTGRAKQAVYALLALPDGVTKILDILERRFGRPEFVIGAVKEKVLSVPPIKENDFRALIEFSSEVQNYVVTVEILECFEYLMEPSMLNCLVQKLPCAV</sequence>
<feature type="non-terminal residue" evidence="1">
    <location>
        <position position="1"/>
    </location>
</feature>
<protein>
    <submittedName>
        <fullName evidence="1">Eukaryotic translation initiation factor 3 subunit F-2</fullName>
    </submittedName>
</protein>
<gene>
    <name evidence="1" type="primary">eIF3-S5-2</name>
    <name evidence="1" type="ORF">CM83_105224</name>
</gene>
<organism evidence="1">
    <name type="scientific">Lygus hesperus</name>
    <name type="common">Western plant bug</name>
    <dbReference type="NCBI Taxonomy" id="30085"/>
    <lineage>
        <taxon>Eukaryota</taxon>
        <taxon>Metazoa</taxon>
        <taxon>Ecdysozoa</taxon>
        <taxon>Arthropoda</taxon>
        <taxon>Hexapoda</taxon>
        <taxon>Insecta</taxon>
        <taxon>Pterygota</taxon>
        <taxon>Neoptera</taxon>
        <taxon>Paraneoptera</taxon>
        <taxon>Hemiptera</taxon>
        <taxon>Heteroptera</taxon>
        <taxon>Panheteroptera</taxon>
        <taxon>Cimicomorpha</taxon>
        <taxon>Miridae</taxon>
        <taxon>Mirini</taxon>
        <taxon>Lygus</taxon>
    </lineage>
</organism>
<dbReference type="EMBL" id="GBHO01004216">
    <property type="protein sequence ID" value="JAG39388.1"/>
    <property type="molecule type" value="Transcribed_RNA"/>
</dbReference>
<reference evidence="1" key="1">
    <citation type="journal article" date="2014" name="PLoS ONE">
        <title>Transcriptome-Based Identification of ABC Transporters in the Western Tarnished Plant Bug Lygus hesperus.</title>
        <authorList>
            <person name="Hull J.J."/>
            <person name="Chaney K."/>
            <person name="Geib S.M."/>
            <person name="Fabrick J.A."/>
            <person name="Brent C.S."/>
            <person name="Walsh D."/>
            <person name="Lavine L.C."/>
        </authorList>
    </citation>
    <scope>NUCLEOTIDE SEQUENCE</scope>
</reference>
<accession>A0A0A9Z7Q4</accession>
<reference evidence="1" key="2">
    <citation type="submission" date="2014-07" db="EMBL/GenBank/DDBJ databases">
        <authorList>
            <person name="Hull J."/>
        </authorList>
    </citation>
    <scope>NUCLEOTIDE SEQUENCE</scope>
</reference>
<evidence type="ECO:0000313" key="1">
    <source>
        <dbReference type="EMBL" id="JAG39388.1"/>
    </source>
</evidence>